<dbReference type="Gene3D" id="3.40.1620.10">
    <property type="entry name" value="YefM-like domain"/>
    <property type="match status" value="1"/>
</dbReference>
<dbReference type="RefSeq" id="WP_184020454.1">
    <property type="nucleotide sequence ID" value="NZ_JACIJC010000005.1"/>
</dbReference>
<dbReference type="NCBIfam" id="TIGR01552">
    <property type="entry name" value="phd_fam"/>
    <property type="match status" value="1"/>
</dbReference>
<name>A0A7W9EFF8_9SPHN</name>
<dbReference type="AlphaFoldDB" id="A0A7W9EFF8"/>
<organism evidence="3 4">
    <name type="scientific">Sphingobium boeckii</name>
    <dbReference type="NCBI Taxonomy" id="1082345"/>
    <lineage>
        <taxon>Bacteria</taxon>
        <taxon>Pseudomonadati</taxon>
        <taxon>Pseudomonadota</taxon>
        <taxon>Alphaproteobacteria</taxon>
        <taxon>Sphingomonadales</taxon>
        <taxon>Sphingomonadaceae</taxon>
        <taxon>Sphingobium</taxon>
    </lineage>
</organism>
<dbReference type="SUPFAM" id="SSF143120">
    <property type="entry name" value="YefM-like"/>
    <property type="match status" value="1"/>
</dbReference>
<dbReference type="InterPro" id="IPR006442">
    <property type="entry name" value="Antitoxin_Phd/YefM"/>
</dbReference>
<evidence type="ECO:0000313" key="4">
    <source>
        <dbReference type="Proteomes" id="UP000549617"/>
    </source>
</evidence>
<gene>
    <name evidence="3" type="ORF">FHS49_003240</name>
</gene>
<proteinExistence type="inferred from homology"/>
<reference evidence="3 4" key="1">
    <citation type="submission" date="2020-08" db="EMBL/GenBank/DDBJ databases">
        <title>Genomic Encyclopedia of Type Strains, Phase IV (KMG-IV): sequencing the most valuable type-strain genomes for metagenomic binning, comparative biology and taxonomic classification.</title>
        <authorList>
            <person name="Goeker M."/>
        </authorList>
    </citation>
    <scope>NUCLEOTIDE SEQUENCE [LARGE SCALE GENOMIC DNA]</scope>
    <source>
        <strain evidence="3 4">DSM 25079</strain>
    </source>
</reference>
<protein>
    <recommendedName>
        <fullName evidence="2">Antitoxin</fullName>
    </recommendedName>
</protein>
<keyword evidence="4" id="KW-1185">Reference proteome</keyword>
<accession>A0A7W9EFF8</accession>
<dbReference type="Proteomes" id="UP000549617">
    <property type="component" value="Unassembled WGS sequence"/>
</dbReference>
<dbReference type="InterPro" id="IPR036165">
    <property type="entry name" value="YefM-like_sf"/>
</dbReference>
<dbReference type="Pfam" id="PF02604">
    <property type="entry name" value="PhdYeFM_antitox"/>
    <property type="match status" value="1"/>
</dbReference>
<comment type="function">
    <text evidence="2">Antitoxin component of a type II toxin-antitoxin (TA) system.</text>
</comment>
<evidence type="ECO:0000313" key="3">
    <source>
        <dbReference type="EMBL" id="MBB5687212.1"/>
    </source>
</evidence>
<comment type="similarity">
    <text evidence="1 2">Belongs to the phD/YefM antitoxin family.</text>
</comment>
<dbReference type="EMBL" id="JACIJC010000005">
    <property type="protein sequence ID" value="MBB5687212.1"/>
    <property type="molecule type" value="Genomic_DNA"/>
</dbReference>
<evidence type="ECO:0000256" key="1">
    <source>
        <dbReference type="ARBA" id="ARBA00009981"/>
    </source>
</evidence>
<comment type="caution">
    <text evidence="3">The sequence shown here is derived from an EMBL/GenBank/DDBJ whole genome shotgun (WGS) entry which is preliminary data.</text>
</comment>
<evidence type="ECO:0000256" key="2">
    <source>
        <dbReference type="RuleBase" id="RU362080"/>
    </source>
</evidence>
<sequence>MTIHVNIGEAKTRLSELVAAAVRGEEVVLSKAGAPQVRLVAVADASLEERKRVAEKRAAAIGMWAKEFEGWSTDVPPSMTDEDMDARWRRKFGPSA</sequence>